<evidence type="ECO:0000313" key="3">
    <source>
        <dbReference type="Proteomes" id="UP001219518"/>
    </source>
</evidence>
<dbReference type="Pfam" id="PF09588">
    <property type="entry name" value="YqaJ"/>
    <property type="match status" value="1"/>
</dbReference>
<dbReference type="Proteomes" id="UP001219518">
    <property type="component" value="Unassembled WGS sequence"/>
</dbReference>
<comment type="caution">
    <text evidence="2">The sequence shown here is derived from an EMBL/GenBank/DDBJ whole genome shotgun (WGS) entry which is preliminary data.</text>
</comment>
<dbReference type="InterPro" id="IPR051703">
    <property type="entry name" value="NF-kappa-B_Signaling_Reg"/>
</dbReference>
<dbReference type="AlphaFoldDB" id="A0AAE1H220"/>
<dbReference type="EMBL" id="JAHWGI010000308">
    <property type="protein sequence ID" value="KAK3913088.1"/>
    <property type="molecule type" value="Genomic_DNA"/>
</dbReference>
<dbReference type="SUPFAM" id="SSF52980">
    <property type="entry name" value="Restriction endonuclease-like"/>
    <property type="match status" value="1"/>
</dbReference>
<name>A0AAE1H220_9NEOP</name>
<sequence length="320" mass="37213">MTQSQINRFLADLSGGPEKTRFEYHLTMVYEDYTLDMKQRQRLEMLCRQFLRNQKYLICKEIPPTDENPLPSYVYEELPPDTVFEVPGTGLQGQSDVWLGRRSVVLGASVSHRVCHLTDEGVRGFLCSVLWGMNRNPTAAMKYGTRMEQLAREAYLQERKKIDQTARISCNLGFHINSSFLAGGCSPDGTIQSEKYEDLLLEIKCPFILKNVDPELFDSLLSEKQLKRFCIERDRNGEYQLKKDHEYYYQVQQSLGILKIKQADFVVFSKHGKIVARVNFDEGVYQKIVSKVTAFQREYLIPEYFEKRAPRNLKPLSLQY</sequence>
<reference evidence="2" key="2">
    <citation type="journal article" date="2023" name="BMC Genomics">
        <title>Pest status, molecular evolution, and epigenetic factors derived from the genome assembly of Frankliniella fusca, a thysanopteran phytovirus vector.</title>
        <authorList>
            <person name="Catto M.A."/>
            <person name="Labadie P.E."/>
            <person name="Jacobson A.L."/>
            <person name="Kennedy G.G."/>
            <person name="Srinivasan R."/>
            <person name="Hunt B.G."/>
        </authorList>
    </citation>
    <scope>NUCLEOTIDE SEQUENCE</scope>
    <source>
        <strain evidence="2">PL_HMW_Pooled</strain>
    </source>
</reference>
<evidence type="ECO:0000313" key="2">
    <source>
        <dbReference type="EMBL" id="KAK3913088.1"/>
    </source>
</evidence>
<gene>
    <name evidence="2" type="ORF">KUF71_022542</name>
</gene>
<reference evidence="2" key="1">
    <citation type="submission" date="2021-07" db="EMBL/GenBank/DDBJ databases">
        <authorList>
            <person name="Catto M.A."/>
            <person name="Jacobson A."/>
            <person name="Kennedy G."/>
            <person name="Labadie P."/>
            <person name="Hunt B.G."/>
            <person name="Srinivasan R."/>
        </authorList>
    </citation>
    <scope>NUCLEOTIDE SEQUENCE</scope>
    <source>
        <strain evidence="2">PL_HMW_Pooled</strain>
        <tissue evidence="2">Head</tissue>
    </source>
</reference>
<keyword evidence="3" id="KW-1185">Reference proteome</keyword>
<dbReference type="InterPro" id="IPR011604">
    <property type="entry name" value="PDDEXK-like_dom_sf"/>
</dbReference>
<dbReference type="InterPro" id="IPR011335">
    <property type="entry name" value="Restrct_endonuc-II-like"/>
</dbReference>
<dbReference type="InterPro" id="IPR019080">
    <property type="entry name" value="YqaJ_viral_recombinase"/>
</dbReference>
<accession>A0AAE1H220</accession>
<dbReference type="PANTHER" id="PTHR46609">
    <property type="entry name" value="EXONUCLEASE, PHAGE-TYPE/RECB, C-TERMINAL DOMAIN-CONTAINING PROTEIN"/>
    <property type="match status" value="1"/>
</dbReference>
<organism evidence="2 3">
    <name type="scientific">Frankliniella fusca</name>
    <dbReference type="NCBI Taxonomy" id="407009"/>
    <lineage>
        <taxon>Eukaryota</taxon>
        <taxon>Metazoa</taxon>
        <taxon>Ecdysozoa</taxon>
        <taxon>Arthropoda</taxon>
        <taxon>Hexapoda</taxon>
        <taxon>Insecta</taxon>
        <taxon>Pterygota</taxon>
        <taxon>Neoptera</taxon>
        <taxon>Paraneoptera</taxon>
        <taxon>Thysanoptera</taxon>
        <taxon>Terebrantia</taxon>
        <taxon>Thripoidea</taxon>
        <taxon>Thripidae</taxon>
        <taxon>Frankliniella</taxon>
    </lineage>
</organism>
<evidence type="ECO:0000259" key="1">
    <source>
        <dbReference type="Pfam" id="PF09588"/>
    </source>
</evidence>
<dbReference type="Gene3D" id="3.90.320.10">
    <property type="match status" value="1"/>
</dbReference>
<dbReference type="CDD" id="cd22343">
    <property type="entry name" value="PDDEXK_lambda_exonuclease-like"/>
    <property type="match status" value="1"/>
</dbReference>
<protein>
    <submittedName>
        <fullName evidence="2">Siroheme synthase</fullName>
    </submittedName>
</protein>
<feature type="domain" description="YqaJ viral recombinase" evidence="1">
    <location>
        <begin position="98"/>
        <end position="256"/>
    </location>
</feature>
<proteinExistence type="predicted"/>
<dbReference type="GO" id="GO:0006281">
    <property type="term" value="P:DNA repair"/>
    <property type="evidence" value="ECO:0007669"/>
    <property type="project" value="UniProtKB-ARBA"/>
</dbReference>
<dbReference type="PANTHER" id="PTHR46609:SF8">
    <property type="entry name" value="YQAJ VIRAL RECOMBINASE DOMAIN-CONTAINING PROTEIN"/>
    <property type="match status" value="1"/>
</dbReference>